<organism evidence="1 2">
    <name type="scientific">Tritrichomonas musculus</name>
    <dbReference type="NCBI Taxonomy" id="1915356"/>
    <lineage>
        <taxon>Eukaryota</taxon>
        <taxon>Metamonada</taxon>
        <taxon>Parabasalia</taxon>
        <taxon>Tritrichomonadida</taxon>
        <taxon>Tritrichomonadidae</taxon>
        <taxon>Tritrichomonas</taxon>
    </lineage>
</organism>
<dbReference type="Proteomes" id="UP001470230">
    <property type="component" value="Unassembled WGS sequence"/>
</dbReference>
<proteinExistence type="predicted"/>
<dbReference type="EMBL" id="JAPFFF010000050">
    <property type="protein sequence ID" value="KAK8839692.1"/>
    <property type="molecule type" value="Genomic_DNA"/>
</dbReference>
<protein>
    <submittedName>
        <fullName evidence="1">Uncharacterized protein</fullName>
    </submittedName>
</protein>
<evidence type="ECO:0000313" key="1">
    <source>
        <dbReference type="EMBL" id="KAK8839692.1"/>
    </source>
</evidence>
<accession>A0ABR2H0J3</accession>
<sequence>MSLEILQQELSQQIDEYQMKGLSMKDALQLLITKYDTQLYEKGFNRNVKKMFRTKRNLLAQQLYHSKAGSNRVGQANLMGKNGL</sequence>
<keyword evidence="2" id="KW-1185">Reference proteome</keyword>
<evidence type="ECO:0000313" key="2">
    <source>
        <dbReference type="Proteomes" id="UP001470230"/>
    </source>
</evidence>
<reference evidence="1 2" key="1">
    <citation type="submission" date="2024-04" db="EMBL/GenBank/DDBJ databases">
        <title>Tritrichomonas musculus Genome.</title>
        <authorList>
            <person name="Alves-Ferreira E."/>
            <person name="Grigg M."/>
            <person name="Lorenzi H."/>
            <person name="Galac M."/>
        </authorList>
    </citation>
    <scope>NUCLEOTIDE SEQUENCE [LARGE SCALE GENOMIC DNA]</scope>
    <source>
        <strain evidence="1 2">EAF2021</strain>
    </source>
</reference>
<gene>
    <name evidence="1" type="ORF">M9Y10_031396</name>
</gene>
<comment type="caution">
    <text evidence="1">The sequence shown here is derived from an EMBL/GenBank/DDBJ whole genome shotgun (WGS) entry which is preliminary data.</text>
</comment>
<name>A0ABR2H0J3_9EUKA</name>